<evidence type="ECO:0000313" key="2">
    <source>
        <dbReference type="EMBL" id="KAF2170163.1"/>
    </source>
</evidence>
<reference evidence="2" key="1">
    <citation type="journal article" date="2020" name="Stud. Mycol.">
        <title>101 Dothideomycetes genomes: a test case for predicting lifestyles and emergence of pathogens.</title>
        <authorList>
            <person name="Haridas S."/>
            <person name="Albert R."/>
            <person name="Binder M."/>
            <person name="Bloem J."/>
            <person name="Labutti K."/>
            <person name="Salamov A."/>
            <person name="Andreopoulos B."/>
            <person name="Baker S."/>
            <person name="Barry K."/>
            <person name="Bills G."/>
            <person name="Bluhm B."/>
            <person name="Cannon C."/>
            <person name="Castanera R."/>
            <person name="Culley D."/>
            <person name="Daum C."/>
            <person name="Ezra D."/>
            <person name="Gonzalez J."/>
            <person name="Henrissat B."/>
            <person name="Kuo A."/>
            <person name="Liang C."/>
            <person name="Lipzen A."/>
            <person name="Lutzoni F."/>
            <person name="Magnuson J."/>
            <person name="Mondo S."/>
            <person name="Nolan M."/>
            <person name="Ohm R."/>
            <person name="Pangilinan J."/>
            <person name="Park H.-J."/>
            <person name="Ramirez L."/>
            <person name="Alfaro M."/>
            <person name="Sun H."/>
            <person name="Tritt A."/>
            <person name="Yoshinaga Y."/>
            <person name="Zwiers L.-H."/>
            <person name="Turgeon B."/>
            <person name="Goodwin S."/>
            <person name="Spatafora J."/>
            <person name="Crous P."/>
            <person name="Grigoriev I."/>
        </authorList>
    </citation>
    <scope>NUCLEOTIDE SEQUENCE</scope>
    <source>
        <strain evidence="2">ATCC 36951</strain>
    </source>
</reference>
<organism evidence="2 3">
    <name type="scientific">Zasmidium cellare ATCC 36951</name>
    <dbReference type="NCBI Taxonomy" id="1080233"/>
    <lineage>
        <taxon>Eukaryota</taxon>
        <taxon>Fungi</taxon>
        <taxon>Dikarya</taxon>
        <taxon>Ascomycota</taxon>
        <taxon>Pezizomycotina</taxon>
        <taxon>Dothideomycetes</taxon>
        <taxon>Dothideomycetidae</taxon>
        <taxon>Mycosphaerellales</taxon>
        <taxon>Mycosphaerellaceae</taxon>
        <taxon>Zasmidium</taxon>
    </lineage>
</organism>
<protein>
    <submittedName>
        <fullName evidence="2">Uncharacterized protein</fullName>
    </submittedName>
</protein>
<feature type="compositionally biased region" description="Acidic residues" evidence="1">
    <location>
        <begin position="282"/>
        <end position="297"/>
    </location>
</feature>
<feature type="region of interest" description="Disordered" evidence="1">
    <location>
        <begin position="153"/>
        <end position="173"/>
    </location>
</feature>
<feature type="region of interest" description="Disordered" evidence="1">
    <location>
        <begin position="1"/>
        <end position="21"/>
    </location>
</feature>
<dbReference type="Proteomes" id="UP000799537">
    <property type="component" value="Unassembled WGS sequence"/>
</dbReference>
<dbReference type="GeneID" id="54558358"/>
<feature type="compositionally biased region" description="Pro residues" evidence="1">
    <location>
        <begin position="1"/>
        <end position="11"/>
    </location>
</feature>
<gene>
    <name evidence="2" type="ORF">M409DRAFT_19769</name>
</gene>
<feature type="compositionally biased region" description="Basic and acidic residues" evidence="1">
    <location>
        <begin position="12"/>
        <end position="21"/>
    </location>
</feature>
<evidence type="ECO:0000256" key="1">
    <source>
        <dbReference type="SAM" id="MobiDB-lite"/>
    </source>
</evidence>
<sequence>MEPDLWQPPPRPTHDQDLRGDPDALTYRRLCDQLFKWWRTDALNSIPPELRKKTQFSLQLLRQVTQLAGLIRNDAARGRDLLKLQWQLRQGNSNAESSTEQWVTTRREYRKKKQDIVEENRENQMGLMIEDVRDAIDQVRDLTKSLCKEAGDQNLATKQDRKDARKRRTREAVSGALRLSRELRDSGENQGLAEADSALVGFGLGTGGSKEKKVRRKAKVAKRIANKREEHMKLPLDRVQFGTLPARSTAEVDSERMTSSMAGLSHAGPDTRAFEFRTNQLEDMDEDEDDESEDDGD</sequence>
<accession>A0A6A6CTX3</accession>
<dbReference type="RefSeq" id="XP_033671052.1">
    <property type="nucleotide sequence ID" value="XM_033805086.1"/>
</dbReference>
<keyword evidence="3" id="KW-1185">Reference proteome</keyword>
<dbReference type="EMBL" id="ML993586">
    <property type="protein sequence ID" value="KAF2170163.1"/>
    <property type="molecule type" value="Genomic_DNA"/>
</dbReference>
<name>A0A6A6CTX3_ZASCE</name>
<proteinExistence type="predicted"/>
<evidence type="ECO:0000313" key="3">
    <source>
        <dbReference type="Proteomes" id="UP000799537"/>
    </source>
</evidence>
<dbReference type="AlphaFoldDB" id="A0A6A6CTX3"/>
<feature type="region of interest" description="Disordered" evidence="1">
    <location>
        <begin position="249"/>
        <end position="297"/>
    </location>
</feature>